<accession>A0AAD7CCS7</accession>
<gene>
    <name evidence="2" type="ORF">FB45DRAFT_1052746</name>
</gene>
<feature type="region of interest" description="Disordered" evidence="1">
    <location>
        <begin position="128"/>
        <end position="157"/>
    </location>
</feature>
<dbReference type="Proteomes" id="UP001221142">
    <property type="component" value="Unassembled WGS sequence"/>
</dbReference>
<feature type="region of interest" description="Disordered" evidence="1">
    <location>
        <begin position="174"/>
        <end position="195"/>
    </location>
</feature>
<feature type="region of interest" description="Disordered" evidence="1">
    <location>
        <begin position="441"/>
        <end position="492"/>
    </location>
</feature>
<evidence type="ECO:0000256" key="1">
    <source>
        <dbReference type="SAM" id="MobiDB-lite"/>
    </source>
</evidence>
<sequence length="492" mass="52355">MLLLLRAIRTALTVLLLQGTLHVLEHTGTTLYLRNHALGAAQHLSVVLRTHPVTHSYYIPTPRPSPALSDSGPISPSSSYTADSAIPPSNIHSVPAHSPASISLISPSVQWCEPRELAPALSNEFQVASTGSSIAPPAGIPDAGEPEQPLELSSDPSHTVVNIRTLGRDVPSNLAGVPTSQREPSLQAASSATVQEEETVVPPPQPQPAASFDELWTNFCLVALVAAVSFGFGVALQPSLRLFQQPAQDARDAPEAPLPAPPLRLVLERDTYGAFDVAVHQTNARNCIDGKAEVTILPPASAPSEERSLGPVAESSSGALRRQEHEHIEGMASAAFQALLAGWLALSQLERSGAVSFLLERAHPSVQTTFQDGPAPLDVLALPDPFGAEAAMLAYEQLLELWPGISSSDQTTYLTALLLQWPGGQPSAPLAIELIVEEEVTDDQGLPAPRGVDVGATQREGDEDDEDDEDKENRPPRVDKGKGRQYDIEAIN</sequence>
<evidence type="ECO:0000313" key="3">
    <source>
        <dbReference type="Proteomes" id="UP001221142"/>
    </source>
</evidence>
<feature type="compositionally biased region" description="Polar residues" evidence="1">
    <location>
        <begin position="178"/>
        <end position="191"/>
    </location>
</feature>
<feature type="region of interest" description="Disordered" evidence="1">
    <location>
        <begin position="61"/>
        <end position="82"/>
    </location>
</feature>
<feature type="compositionally biased region" description="Low complexity" evidence="1">
    <location>
        <begin position="69"/>
        <end position="79"/>
    </location>
</feature>
<feature type="compositionally biased region" description="Acidic residues" evidence="1">
    <location>
        <begin position="461"/>
        <end position="470"/>
    </location>
</feature>
<name>A0AAD7CCS7_9AGAR</name>
<proteinExistence type="predicted"/>
<evidence type="ECO:0000313" key="2">
    <source>
        <dbReference type="EMBL" id="KAJ7643886.1"/>
    </source>
</evidence>
<dbReference type="EMBL" id="JARKIF010000003">
    <property type="protein sequence ID" value="KAJ7643886.1"/>
    <property type="molecule type" value="Genomic_DNA"/>
</dbReference>
<dbReference type="AlphaFoldDB" id="A0AAD7CCS7"/>
<keyword evidence="3" id="KW-1185">Reference proteome</keyword>
<organism evidence="2 3">
    <name type="scientific">Roridomyces roridus</name>
    <dbReference type="NCBI Taxonomy" id="1738132"/>
    <lineage>
        <taxon>Eukaryota</taxon>
        <taxon>Fungi</taxon>
        <taxon>Dikarya</taxon>
        <taxon>Basidiomycota</taxon>
        <taxon>Agaricomycotina</taxon>
        <taxon>Agaricomycetes</taxon>
        <taxon>Agaricomycetidae</taxon>
        <taxon>Agaricales</taxon>
        <taxon>Marasmiineae</taxon>
        <taxon>Mycenaceae</taxon>
        <taxon>Roridomyces</taxon>
    </lineage>
</organism>
<feature type="compositionally biased region" description="Basic and acidic residues" evidence="1">
    <location>
        <begin position="471"/>
        <end position="492"/>
    </location>
</feature>
<comment type="caution">
    <text evidence="2">The sequence shown here is derived from an EMBL/GenBank/DDBJ whole genome shotgun (WGS) entry which is preliminary data.</text>
</comment>
<reference evidence="2" key="1">
    <citation type="submission" date="2023-03" db="EMBL/GenBank/DDBJ databases">
        <title>Massive genome expansion in bonnet fungi (Mycena s.s.) driven by repeated elements and novel gene families across ecological guilds.</title>
        <authorList>
            <consortium name="Lawrence Berkeley National Laboratory"/>
            <person name="Harder C.B."/>
            <person name="Miyauchi S."/>
            <person name="Viragh M."/>
            <person name="Kuo A."/>
            <person name="Thoen E."/>
            <person name="Andreopoulos B."/>
            <person name="Lu D."/>
            <person name="Skrede I."/>
            <person name="Drula E."/>
            <person name="Henrissat B."/>
            <person name="Morin E."/>
            <person name="Kohler A."/>
            <person name="Barry K."/>
            <person name="LaButti K."/>
            <person name="Morin E."/>
            <person name="Salamov A."/>
            <person name="Lipzen A."/>
            <person name="Mereny Z."/>
            <person name="Hegedus B."/>
            <person name="Baldrian P."/>
            <person name="Stursova M."/>
            <person name="Weitz H."/>
            <person name="Taylor A."/>
            <person name="Grigoriev I.V."/>
            <person name="Nagy L.G."/>
            <person name="Martin F."/>
            <person name="Kauserud H."/>
        </authorList>
    </citation>
    <scope>NUCLEOTIDE SEQUENCE</scope>
    <source>
        <strain evidence="2">9284</strain>
    </source>
</reference>
<protein>
    <submittedName>
        <fullName evidence="2">Uncharacterized protein</fullName>
    </submittedName>
</protein>